<dbReference type="InterPro" id="IPR003439">
    <property type="entry name" value="ABC_transporter-like_ATP-bd"/>
</dbReference>
<dbReference type="PANTHER" id="PTHR45772:SF7">
    <property type="entry name" value="AMINO ACID ABC TRANSPORTER ATP-BINDING PROTEIN"/>
    <property type="match status" value="1"/>
</dbReference>
<dbReference type="PROSITE" id="PS50893">
    <property type="entry name" value="ABC_TRANSPORTER_2"/>
    <property type="match status" value="1"/>
</dbReference>
<evidence type="ECO:0000256" key="2">
    <source>
        <dbReference type="ARBA" id="ARBA00022741"/>
    </source>
</evidence>
<proteinExistence type="predicted"/>
<comment type="caution">
    <text evidence="5">The sequence shown here is derived from an EMBL/GenBank/DDBJ whole genome shotgun (WGS) entry which is preliminary data.</text>
</comment>
<dbReference type="PANTHER" id="PTHR45772">
    <property type="entry name" value="CONSERVED COMPONENT OF ABC TRANSPORTER FOR NATURAL AMINO ACIDS-RELATED"/>
    <property type="match status" value="1"/>
</dbReference>
<dbReference type="InterPro" id="IPR003593">
    <property type="entry name" value="AAA+_ATPase"/>
</dbReference>
<dbReference type="CDD" id="cd03219">
    <property type="entry name" value="ABC_Mj1267_LivG_branched"/>
    <property type="match status" value="1"/>
</dbReference>
<dbReference type="SUPFAM" id="SSF52540">
    <property type="entry name" value="P-loop containing nucleoside triphosphate hydrolases"/>
    <property type="match status" value="1"/>
</dbReference>
<dbReference type="RefSeq" id="WP_206073819.1">
    <property type="nucleotide sequence ID" value="NZ_JBHUGZ010000012.1"/>
</dbReference>
<keyword evidence="6" id="KW-1185">Reference proteome</keyword>
<organism evidence="5 6">
    <name type="scientific">Mesorhizobium newzealandense</name>
    <dbReference type="NCBI Taxonomy" id="1300302"/>
    <lineage>
        <taxon>Bacteria</taxon>
        <taxon>Pseudomonadati</taxon>
        <taxon>Pseudomonadota</taxon>
        <taxon>Alphaproteobacteria</taxon>
        <taxon>Hyphomicrobiales</taxon>
        <taxon>Phyllobacteriaceae</taxon>
        <taxon>Mesorhizobium</taxon>
    </lineage>
</organism>
<name>A0ABW4UB44_9HYPH</name>
<dbReference type="InterPro" id="IPR051120">
    <property type="entry name" value="ABC_AA/LPS_Transport"/>
</dbReference>
<dbReference type="Proteomes" id="UP001597405">
    <property type="component" value="Unassembled WGS sequence"/>
</dbReference>
<dbReference type="Gene3D" id="3.40.50.300">
    <property type="entry name" value="P-loop containing nucleotide triphosphate hydrolases"/>
    <property type="match status" value="1"/>
</dbReference>
<dbReference type="EMBL" id="JBHUGZ010000012">
    <property type="protein sequence ID" value="MFD1984286.1"/>
    <property type="molecule type" value="Genomic_DNA"/>
</dbReference>
<reference evidence="6" key="1">
    <citation type="journal article" date="2019" name="Int. J. Syst. Evol. Microbiol.">
        <title>The Global Catalogue of Microorganisms (GCM) 10K type strain sequencing project: providing services to taxonomists for standard genome sequencing and annotation.</title>
        <authorList>
            <consortium name="The Broad Institute Genomics Platform"/>
            <consortium name="The Broad Institute Genome Sequencing Center for Infectious Disease"/>
            <person name="Wu L."/>
            <person name="Ma J."/>
        </authorList>
    </citation>
    <scope>NUCLEOTIDE SEQUENCE [LARGE SCALE GENOMIC DNA]</scope>
    <source>
        <strain evidence="6">CGMCC 1.16225</strain>
    </source>
</reference>
<dbReference type="GO" id="GO:0005524">
    <property type="term" value="F:ATP binding"/>
    <property type="evidence" value="ECO:0007669"/>
    <property type="project" value="UniProtKB-KW"/>
</dbReference>
<sequence>MTMLLLDSLSKRYGALVVTDSFSFEVAQGEFVGILGPNGAGKTTLFNLIAGTVKPDTGTITFQSRDITREGAAARCRSGISRSFQIPHPFVGMTVFENVLVGATFGRKAEGSVDYAMQALELSGLSKKANQLAGSLPLLGRKRLELARALATEPRLLLLDEIAGGLTESECHELLDVLRQVHASGVTIVWIEHVVRALLSVAQRLVVVNFGKKIADGAPDKVMDSSEVKSVYLGEDALV</sequence>
<gene>
    <name evidence="5" type="ORF">ACFSOZ_16700</name>
</gene>
<dbReference type="SMART" id="SM00382">
    <property type="entry name" value="AAA"/>
    <property type="match status" value="1"/>
</dbReference>
<dbReference type="Pfam" id="PF00005">
    <property type="entry name" value="ABC_tran"/>
    <property type="match status" value="1"/>
</dbReference>
<evidence type="ECO:0000259" key="4">
    <source>
        <dbReference type="PROSITE" id="PS50893"/>
    </source>
</evidence>
<evidence type="ECO:0000313" key="5">
    <source>
        <dbReference type="EMBL" id="MFD1984286.1"/>
    </source>
</evidence>
<evidence type="ECO:0000256" key="3">
    <source>
        <dbReference type="ARBA" id="ARBA00022840"/>
    </source>
</evidence>
<keyword evidence="1" id="KW-0813">Transport</keyword>
<accession>A0ABW4UB44</accession>
<keyword evidence="2" id="KW-0547">Nucleotide-binding</keyword>
<feature type="domain" description="ABC transporter" evidence="4">
    <location>
        <begin position="4"/>
        <end position="235"/>
    </location>
</feature>
<keyword evidence="3 5" id="KW-0067">ATP-binding</keyword>
<protein>
    <submittedName>
        <fullName evidence="5">ABC transporter ATP-binding protein</fullName>
    </submittedName>
</protein>
<evidence type="ECO:0000313" key="6">
    <source>
        <dbReference type="Proteomes" id="UP001597405"/>
    </source>
</evidence>
<evidence type="ECO:0000256" key="1">
    <source>
        <dbReference type="ARBA" id="ARBA00022448"/>
    </source>
</evidence>
<dbReference type="InterPro" id="IPR027417">
    <property type="entry name" value="P-loop_NTPase"/>
</dbReference>